<organism evidence="1 2">
    <name type="scientific">Theobroma cacao</name>
    <name type="common">Cacao</name>
    <name type="synonym">Cocoa</name>
    <dbReference type="NCBI Taxonomy" id="3641"/>
    <lineage>
        <taxon>Eukaryota</taxon>
        <taxon>Viridiplantae</taxon>
        <taxon>Streptophyta</taxon>
        <taxon>Embryophyta</taxon>
        <taxon>Tracheophyta</taxon>
        <taxon>Spermatophyta</taxon>
        <taxon>Magnoliopsida</taxon>
        <taxon>eudicotyledons</taxon>
        <taxon>Gunneridae</taxon>
        <taxon>Pentapetalae</taxon>
        <taxon>rosids</taxon>
        <taxon>malvids</taxon>
        <taxon>Malvales</taxon>
        <taxon>Malvaceae</taxon>
        <taxon>Byttnerioideae</taxon>
        <taxon>Theobroma</taxon>
    </lineage>
</organism>
<accession>A0A061FPA4</accession>
<dbReference type="STRING" id="3641.A0A061FPA4"/>
<dbReference type="AlphaFoldDB" id="A0A061FPA4"/>
<evidence type="ECO:0000313" key="2">
    <source>
        <dbReference type="Proteomes" id="UP000026915"/>
    </source>
</evidence>
<evidence type="ECO:0000313" key="1">
    <source>
        <dbReference type="EMBL" id="EOY18517.1"/>
    </source>
</evidence>
<dbReference type="Proteomes" id="UP000026915">
    <property type="component" value="Chromosome 10"/>
</dbReference>
<proteinExistence type="predicted"/>
<gene>
    <name evidence="1" type="ORF">TCM_043059</name>
</gene>
<dbReference type="EMBL" id="CM001888">
    <property type="protein sequence ID" value="EOY18517.1"/>
    <property type="molecule type" value="Genomic_DNA"/>
</dbReference>
<dbReference type="OMA" id="YLNNVCY"/>
<dbReference type="PANTHER" id="PTHR33527:SF28">
    <property type="entry name" value="GB|AAD43168.1"/>
    <property type="match status" value="1"/>
</dbReference>
<name>A0A061FPA4_THECC</name>
<reference evidence="1 2" key="1">
    <citation type="journal article" date="2013" name="Genome Biol.">
        <title>The genome sequence of the most widely cultivated cacao type and its use to identify candidate genes regulating pod color.</title>
        <authorList>
            <person name="Motamayor J.C."/>
            <person name="Mockaitis K."/>
            <person name="Schmutz J."/>
            <person name="Haiminen N."/>
            <person name="Iii D.L."/>
            <person name="Cornejo O."/>
            <person name="Findley S.D."/>
            <person name="Zheng P."/>
            <person name="Utro F."/>
            <person name="Royaert S."/>
            <person name="Saski C."/>
            <person name="Jenkins J."/>
            <person name="Podicheti R."/>
            <person name="Zhao M."/>
            <person name="Scheffler B.E."/>
            <person name="Stack J.C."/>
            <person name="Feltus F.A."/>
            <person name="Mustiga G.M."/>
            <person name="Amores F."/>
            <person name="Phillips W."/>
            <person name="Marelli J.P."/>
            <person name="May G.D."/>
            <person name="Shapiro H."/>
            <person name="Ma J."/>
            <person name="Bustamante C.D."/>
            <person name="Schnell R.J."/>
            <person name="Main D."/>
            <person name="Gilbert D."/>
            <person name="Parida L."/>
            <person name="Kuhn D.N."/>
        </authorList>
    </citation>
    <scope>NUCLEOTIDE SEQUENCE [LARGE SCALE GENOMIC DNA]</scope>
    <source>
        <strain evidence="2">cv. Matina 1-6</strain>
    </source>
</reference>
<dbReference type="Gramene" id="EOY18517">
    <property type="protein sequence ID" value="EOY18517"/>
    <property type="gene ID" value="TCM_043059"/>
</dbReference>
<protein>
    <submittedName>
        <fullName evidence="1">Rho guanine nucleotide exchange factor 7, putative</fullName>
    </submittedName>
</protein>
<dbReference type="PANTHER" id="PTHR33527">
    <property type="entry name" value="OS07G0274300 PROTEIN"/>
    <property type="match status" value="1"/>
</dbReference>
<dbReference type="HOGENOM" id="CLU_049092_1_0_1"/>
<dbReference type="InParanoid" id="A0A061FPA4"/>
<dbReference type="eggNOG" id="ENOG502SPGG">
    <property type="taxonomic scope" value="Eukaryota"/>
</dbReference>
<keyword evidence="2" id="KW-1185">Reference proteome</keyword>
<sequence>MVASSSSASWETQMVSQEQINAFHTIDRNIFARLVLNLRRDLGESIHVMAFLLWVEHVDNPARNLVFNIQPWSDTLINALAKEAVLCLNCIKSDEFPYNNFKDSNYLIPLIQGLTKNWASLRFFHHNRLRIIPGIIQNIQDVCFRAFRDIFKLASTINSMDAQRRSEQSLELSRFYGPLTRPTLPVFNDYNSGVGNFSDQNMGNKQVFWPNWNSDNSSFSQQVYHHNIKTQIQSLDEEMEELLNNTHSICTKGLEENNNNNNNNQEVPAEDRTIFLTFSKGYSLSEKDVTDFFARKFGDNFIERVEMQEVLRGEQPLFAKLVLHSASGLATILNGVRKAKYSIKGKHVWARKFEHRYPQVTSPSHHS</sequence>